<dbReference type="Proteomes" id="UP001375240">
    <property type="component" value="Unassembled WGS sequence"/>
</dbReference>
<keyword evidence="8" id="KW-1185">Reference proteome</keyword>
<sequence>MALGTQPTGSQVIGAVRAPDTRREAVHSLKHIILGHDELKLEYAREGLVDTLIVILEEDEPGHRHARNKSALEVQTDIVIILGSLARGGSVFLSVDQVERLVPVLFNLLDSQSSHVPLLEATLRTLNCILSLPTVAQNLDVISIIRNHHSTLPSISNVLNNSSPNRDFASYQATLLISKTCLPGDSRWQDSIVEAGILAALVKLVARVVKAVETARAGKGSGVLRSERPITELSSLSKSSSTVSLRYQRRDLGRTFERLSALEHIPMPPTSHIAALFEAVALTVRGSKFRSDEFLFASCITDLLGEEAPPEAPRQAPLWRDSKPSEDSQGGNALSSGYHYAGQDFPPLSPNAERHTQNRAGSSGNSLHPSGSYPPPEHSLDSERAKIPQISHLRFVGEKENDPESPFIQWLINYIRQEKNSSTRLAAISLLTDLVQTGCVSKRKVKKIGLLIVPMLVKYLDELDTGAVTYTKAYDVNFQAQEAEWAVREQAPAILATLLTDNQRLQAAAVEAGAVKRLTGMLKRTFDAIPKSSDNDGSIFECHDMLWDEKVRAHHLKVREGTLRALAAIALFEDDYRKKIIESGALAYVVGSLTPEPSSEAAELTDIEMEMGEAHDDSVSPQQPATTTENDSNPSFTVPETSRTGNPVSALVAATNVVRSLSRSVNVLSTSLIDWTVSEPLFKLLSHRSVEVQIAATAALCNLVMEFSPLRKGLEEKGIVKALGKLVRFGDGNVCAYNREGFPIGEFDSNKEALRLNAIWALKHLVLKQDEGIISSCLSAFGTTWLLEQVAIEDQSSKYSSDSNNVDYSNEARQLLESHRIEFSDRVLDRLTTNYKPPRPEDQRQKALQEFQEQALDFFRNIMAGPNATSTFRQILRDTKDMPGYSTAVTSRELAHAETKSMSPTNMTPSVFRTPFYDVLTEKLRSKPGEKIVLAIIYVLVHIGACAEHRSTLIEQSSLFHELIKLFEMQVDQIRIGLSWLAINLTWKENGGNNADFTRRVQKLREYKYVDKLEWLKSGGVGDPQERGRRNGSSGGRGIAERVAIGIGEISTVRNSEGEVIRTGPASVNMSLDLRERCRQALAQINDQ</sequence>
<evidence type="ECO:0008006" key="9">
    <source>
        <dbReference type="Google" id="ProtNLM"/>
    </source>
</evidence>
<dbReference type="GO" id="GO:0034657">
    <property type="term" value="C:GID complex"/>
    <property type="evidence" value="ECO:0007669"/>
    <property type="project" value="TreeGrafter"/>
</dbReference>
<gene>
    <name evidence="7" type="ORF">TWF696_003417</name>
</gene>
<feature type="region of interest" description="Disordered" evidence="6">
    <location>
        <begin position="612"/>
        <end position="644"/>
    </location>
</feature>
<dbReference type="InterPro" id="IPR011989">
    <property type="entry name" value="ARM-like"/>
</dbReference>
<keyword evidence="3" id="KW-0963">Cytoplasm</keyword>
<evidence type="ECO:0000313" key="7">
    <source>
        <dbReference type="EMBL" id="KAK6330530.1"/>
    </source>
</evidence>
<dbReference type="EMBL" id="JAVHNQ010000017">
    <property type="protein sequence ID" value="KAK6330530.1"/>
    <property type="molecule type" value="Genomic_DNA"/>
</dbReference>
<comment type="caution">
    <text evidence="7">The sequence shown here is derived from an EMBL/GenBank/DDBJ whole genome shotgun (WGS) entry which is preliminary data.</text>
</comment>
<dbReference type="Gene3D" id="1.25.10.10">
    <property type="entry name" value="Leucine-rich Repeat Variant"/>
    <property type="match status" value="2"/>
</dbReference>
<dbReference type="AlphaFoldDB" id="A0AAV9TXX8"/>
<evidence type="ECO:0000256" key="2">
    <source>
        <dbReference type="ARBA" id="ARBA00004496"/>
    </source>
</evidence>
<evidence type="ECO:0000256" key="1">
    <source>
        <dbReference type="ARBA" id="ARBA00004123"/>
    </source>
</evidence>
<keyword evidence="4" id="KW-0677">Repeat</keyword>
<dbReference type="GO" id="GO:0005737">
    <property type="term" value="C:cytoplasm"/>
    <property type="evidence" value="ECO:0007669"/>
    <property type="project" value="UniProtKB-SubCell"/>
</dbReference>
<proteinExistence type="predicted"/>
<evidence type="ECO:0000256" key="5">
    <source>
        <dbReference type="ARBA" id="ARBA00023242"/>
    </source>
</evidence>
<dbReference type="PANTHER" id="PTHR15651">
    <property type="entry name" value="ARMADILLO REPEAT-CONTAINING PROTEIN 8"/>
    <property type="match status" value="1"/>
</dbReference>
<feature type="compositionally biased region" description="Polar residues" evidence="6">
    <location>
        <begin position="358"/>
        <end position="369"/>
    </location>
</feature>
<evidence type="ECO:0000256" key="4">
    <source>
        <dbReference type="ARBA" id="ARBA00022737"/>
    </source>
</evidence>
<keyword evidence="5" id="KW-0539">Nucleus</keyword>
<dbReference type="InterPro" id="IPR016024">
    <property type="entry name" value="ARM-type_fold"/>
</dbReference>
<dbReference type="SUPFAM" id="SSF48371">
    <property type="entry name" value="ARM repeat"/>
    <property type="match status" value="2"/>
</dbReference>
<dbReference type="InterPro" id="IPR038739">
    <property type="entry name" value="ARMC8/Vid28"/>
</dbReference>
<name>A0AAV9TXX8_9PEZI</name>
<protein>
    <recommendedName>
        <fullName evidence="9">Armadillo repeat-containing protein 8</fullName>
    </recommendedName>
</protein>
<feature type="region of interest" description="Disordered" evidence="6">
    <location>
        <begin position="307"/>
        <end position="382"/>
    </location>
</feature>
<feature type="compositionally biased region" description="Polar residues" evidence="6">
    <location>
        <begin position="619"/>
        <end position="644"/>
    </location>
</feature>
<dbReference type="GO" id="GO:0043161">
    <property type="term" value="P:proteasome-mediated ubiquitin-dependent protein catabolic process"/>
    <property type="evidence" value="ECO:0007669"/>
    <property type="project" value="TreeGrafter"/>
</dbReference>
<evidence type="ECO:0000313" key="8">
    <source>
        <dbReference type="Proteomes" id="UP001375240"/>
    </source>
</evidence>
<reference evidence="7 8" key="1">
    <citation type="submission" date="2019-10" db="EMBL/GenBank/DDBJ databases">
        <authorList>
            <person name="Palmer J.M."/>
        </authorList>
    </citation>
    <scope>NUCLEOTIDE SEQUENCE [LARGE SCALE GENOMIC DNA]</scope>
    <source>
        <strain evidence="7 8">TWF696</strain>
    </source>
</reference>
<evidence type="ECO:0000256" key="3">
    <source>
        <dbReference type="ARBA" id="ARBA00022490"/>
    </source>
</evidence>
<organism evidence="7 8">
    <name type="scientific">Orbilia brochopaga</name>
    <dbReference type="NCBI Taxonomy" id="3140254"/>
    <lineage>
        <taxon>Eukaryota</taxon>
        <taxon>Fungi</taxon>
        <taxon>Dikarya</taxon>
        <taxon>Ascomycota</taxon>
        <taxon>Pezizomycotina</taxon>
        <taxon>Orbiliomycetes</taxon>
        <taxon>Orbiliales</taxon>
        <taxon>Orbiliaceae</taxon>
        <taxon>Orbilia</taxon>
    </lineage>
</organism>
<dbReference type="GO" id="GO:0005634">
    <property type="term" value="C:nucleus"/>
    <property type="evidence" value="ECO:0007669"/>
    <property type="project" value="UniProtKB-SubCell"/>
</dbReference>
<dbReference type="PANTHER" id="PTHR15651:SF7">
    <property type="entry name" value="ARMADILLO REPEAT-CONTAINING PROTEIN 8"/>
    <property type="match status" value="1"/>
</dbReference>
<accession>A0AAV9TXX8</accession>
<evidence type="ECO:0000256" key="6">
    <source>
        <dbReference type="SAM" id="MobiDB-lite"/>
    </source>
</evidence>
<comment type="subcellular location">
    <subcellularLocation>
        <location evidence="2">Cytoplasm</location>
    </subcellularLocation>
    <subcellularLocation>
        <location evidence="1">Nucleus</location>
    </subcellularLocation>
</comment>